<name>A0A1G9BW21_9EURY</name>
<dbReference type="EMBL" id="FNFE01000004">
    <property type="protein sequence ID" value="SDK43165.1"/>
    <property type="molecule type" value="Genomic_DNA"/>
</dbReference>
<protein>
    <submittedName>
        <fullName evidence="1">Uncharacterized protein</fullName>
    </submittedName>
</protein>
<evidence type="ECO:0000313" key="1">
    <source>
        <dbReference type="EMBL" id="SDK43165.1"/>
    </source>
</evidence>
<dbReference type="Proteomes" id="UP000198882">
    <property type="component" value="Unassembled WGS sequence"/>
</dbReference>
<evidence type="ECO:0000313" key="2">
    <source>
        <dbReference type="Proteomes" id="UP000198882"/>
    </source>
</evidence>
<reference evidence="2" key="1">
    <citation type="submission" date="2016-10" db="EMBL/GenBank/DDBJ databases">
        <authorList>
            <person name="Varghese N."/>
            <person name="Submissions S."/>
        </authorList>
    </citation>
    <scope>NUCLEOTIDE SEQUENCE [LARGE SCALE GENOMIC DNA]</scope>
    <source>
        <strain evidence="2">B4,CECT 8067,JCM 17497</strain>
    </source>
</reference>
<accession>A0A1G9BW21</accession>
<dbReference type="OrthoDB" id="167330at2157"/>
<organism evidence="1 2">
    <name type="scientific">Natronorubrum texcoconense</name>
    <dbReference type="NCBI Taxonomy" id="1095776"/>
    <lineage>
        <taxon>Archaea</taxon>
        <taxon>Methanobacteriati</taxon>
        <taxon>Methanobacteriota</taxon>
        <taxon>Stenosarchaea group</taxon>
        <taxon>Halobacteria</taxon>
        <taxon>Halobacteriales</taxon>
        <taxon>Natrialbaceae</taxon>
        <taxon>Natronorubrum</taxon>
    </lineage>
</organism>
<dbReference type="AlphaFoldDB" id="A0A1G9BW21"/>
<dbReference type="RefSeq" id="WP_090308670.1">
    <property type="nucleotide sequence ID" value="NZ_FNFE01000004.1"/>
</dbReference>
<proteinExistence type="predicted"/>
<gene>
    <name evidence="1" type="ORF">SAMN04515672_3096</name>
</gene>
<dbReference type="STRING" id="1095776.SAMN04515672_3096"/>
<sequence>MDFPRPLPLQTTAAALFPGTTVHYSYRTGDSLATVVERTERFVTFVGAECDGRFTHEQIDRLIEDGRLEVVLDDELHVPDHEIPKLQSTE</sequence>
<keyword evidence="2" id="KW-1185">Reference proteome</keyword>